<dbReference type="UniPathway" id="UPA00122">
    <property type="reaction ID" value="UER00961"/>
</dbReference>
<dbReference type="PROSITE" id="PS51176">
    <property type="entry name" value="PDH_ADH"/>
    <property type="match status" value="1"/>
</dbReference>
<feature type="domain" description="Prephenate/arogenate dehydrogenase" evidence="9">
    <location>
        <begin position="12"/>
        <end position="291"/>
    </location>
</feature>
<evidence type="ECO:0000256" key="7">
    <source>
        <dbReference type="ARBA" id="ARBA00023141"/>
    </source>
</evidence>
<evidence type="ECO:0000256" key="8">
    <source>
        <dbReference type="ARBA" id="ARBA00049260"/>
    </source>
</evidence>
<evidence type="ECO:0000256" key="5">
    <source>
        <dbReference type="ARBA" id="ARBA00023002"/>
    </source>
</evidence>
<evidence type="ECO:0000256" key="1">
    <source>
        <dbReference type="ARBA" id="ARBA00005067"/>
    </source>
</evidence>
<dbReference type="GO" id="GO:0008977">
    <property type="term" value="F:prephenate dehydrogenase (NAD+) activity"/>
    <property type="evidence" value="ECO:0007669"/>
    <property type="project" value="UniProtKB-EC"/>
</dbReference>
<accession>A0A6J5YP34</accession>
<dbReference type="PANTHER" id="PTHR21363:SF0">
    <property type="entry name" value="PREPHENATE DEHYDROGENASE [NADP(+)]"/>
    <property type="match status" value="1"/>
</dbReference>
<dbReference type="InterPro" id="IPR008927">
    <property type="entry name" value="6-PGluconate_DH-like_C_sf"/>
</dbReference>
<dbReference type="SUPFAM" id="SSF55021">
    <property type="entry name" value="ACT-like"/>
    <property type="match status" value="1"/>
</dbReference>
<dbReference type="PROSITE" id="PS51671">
    <property type="entry name" value="ACT"/>
    <property type="match status" value="1"/>
</dbReference>
<evidence type="ECO:0000256" key="3">
    <source>
        <dbReference type="ARBA" id="ARBA00016891"/>
    </source>
</evidence>
<organism evidence="11">
    <name type="scientific">freshwater metagenome</name>
    <dbReference type="NCBI Taxonomy" id="449393"/>
    <lineage>
        <taxon>unclassified sequences</taxon>
        <taxon>metagenomes</taxon>
        <taxon>ecological metagenomes</taxon>
    </lineage>
</organism>
<evidence type="ECO:0000256" key="2">
    <source>
        <dbReference type="ARBA" id="ARBA00012068"/>
    </source>
</evidence>
<sequence length="362" mass="38292">MSDSLGSPAPFQRVRIVGSGLIGTSIGLALVSRGVEVDMRDIDPRAQLLARDLVKSHDVKDPELTIFALPTSSLAETLNGEFAINPGSKFIDIGSVKTKPLLDVSRSTIPSKNFMATHPMAGREVGGAESARADLFQSRTWVYIPNDLAGNPIDPELLGYGLWLINALGAVPVEMQAAEHDQAVALISHLPQIVSSLLAGQLLSGERSALELSGAGLRDTTRIAASSARLWDEILASNSAQILPLLISLQNDLVALIEALKNDASVSSFIEKGNQGRALIPGKHGGAAREYTYLPVVIEDKPGQLAALVSECAKANVNIEDLTIEHSPGQFTGLITLALSKSDADVLSAHLVGSGWNVHAPR</sequence>
<dbReference type="SUPFAM" id="SSF51735">
    <property type="entry name" value="NAD(P)-binding Rossmann-fold domains"/>
    <property type="match status" value="1"/>
</dbReference>
<dbReference type="InterPro" id="IPR050812">
    <property type="entry name" value="Preph/Arog_dehydrog"/>
</dbReference>
<name>A0A6J5YP34_9ZZZZ</name>
<evidence type="ECO:0000259" key="9">
    <source>
        <dbReference type="PROSITE" id="PS51176"/>
    </source>
</evidence>
<gene>
    <name evidence="11" type="ORF">UFOPK3574_00245</name>
</gene>
<feature type="domain" description="ACT" evidence="10">
    <location>
        <begin position="293"/>
        <end position="362"/>
    </location>
</feature>
<dbReference type="Pfam" id="PF20463">
    <property type="entry name" value="PDH_C"/>
    <property type="match status" value="1"/>
</dbReference>
<proteinExistence type="predicted"/>
<dbReference type="GO" id="GO:0004665">
    <property type="term" value="F:prephenate dehydrogenase (NADP+) activity"/>
    <property type="evidence" value="ECO:0007669"/>
    <property type="project" value="InterPro"/>
</dbReference>
<dbReference type="GO" id="GO:0006571">
    <property type="term" value="P:tyrosine biosynthetic process"/>
    <property type="evidence" value="ECO:0007669"/>
    <property type="project" value="UniProtKB-UniPathway"/>
</dbReference>
<dbReference type="Gene3D" id="3.30.70.260">
    <property type="match status" value="1"/>
</dbReference>
<dbReference type="Gene3D" id="1.10.3660.10">
    <property type="entry name" value="6-phosphogluconate dehydrogenase C-terminal like domain"/>
    <property type="match status" value="1"/>
</dbReference>
<evidence type="ECO:0000256" key="6">
    <source>
        <dbReference type="ARBA" id="ARBA00023027"/>
    </source>
</evidence>
<reference evidence="11" key="1">
    <citation type="submission" date="2020-05" db="EMBL/GenBank/DDBJ databases">
        <authorList>
            <person name="Chiriac C."/>
            <person name="Salcher M."/>
            <person name="Ghai R."/>
            <person name="Kavagutti S V."/>
        </authorList>
    </citation>
    <scope>NUCLEOTIDE SEQUENCE</scope>
</reference>
<evidence type="ECO:0000259" key="10">
    <source>
        <dbReference type="PROSITE" id="PS51671"/>
    </source>
</evidence>
<dbReference type="InterPro" id="IPR003099">
    <property type="entry name" value="Prephen_DH"/>
</dbReference>
<comment type="pathway">
    <text evidence="1">Amino-acid biosynthesis; L-tyrosine biosynthesis; (4-hydroxyphenyl)pyruvate from prephenate (NAD(+) route): step 1/1.</text>
</comment>
<dbReference type="AlphaFoldDB" id="A0A6J5YP34"/>
<keyword evidence="7" id="KW-0057">Aromatic amino acid biosynthesis</keyword>
<keyword evidence="7" id="KW-0028">Amino-acid biosynthesis</keyword>
<dbReference type="EMBL" id="CAESAF010000012">
    <property type="protein sequence ID" value="CAB4331884.1"/>
    <property type="molecule type" value="Genomic_DNA"/>
</dbReference>
<dbReference type="SUPFAM" id="SSF48179">
    <property type="entry name" value="6-phosphogluconate dehydrogenase C-terminal domain-like"/>
    <property type="match status" value="1"/>
</dbReference>
<dbReference type="InterPro" id="IPR002912">
    <property type="entry name" value="ACT_dom"/>
</dbReference>
<dbReference type="InterPro" id="IPR045865">
    <property type="entry name" value="ACT-like_dom_sf"/>
</dbReference>
<dbReference type="Gene3D" id="3.40.50.720">
    <property type="entry name" value="NAD(P)-binding Rossmann-like Domain"/>
    <property type="match status" value="1"/>
</dbReference>
<dbReference type="InterPro" id="IPR046826">
    <property type="entry name" value="PDH_N"/>
</dbReference>
<dbReference type="EC" id="1.3.1.12" evidence="2"/>
<keyword evidence="4" id="KW-0827">Tyrosine biosynthesis</keyword>
<dbReference type="InterPro" id="IPR036291">
    <property type="entry name" value="NAD(P)-bd_dom_sf"/>
</dbReference>
<comment type="catalytic activity">
    <reaction evidence="8">
        <text>prephenate + NAD(+) = 3-(4-hydroxyphenyl)pyruvate + CO2 + NADH</text>
        <dbReference type="Rhea" id="RHEA:13869"/>
        <dbReference type="ChEBI" id="CHEBI:16526"/>
        <dbReference type="ChEBI" id="CHEBI:29934"/>
        <dbReference type="ChEBI" id="CHEBI:36242"/>
        <dbReference type="ChEBI" id="CHEBI:57540"/>
        <dbReference type="ChEBI" id="CHEBI:57945"/>
        <dbReference type="EC" id="1.3.1.12"/>
    </reaction>
</comment>
<dbReference type="Pfam" id="PF02153">
    <property type="entry name" value="PDH_N"/>
    <property type="match status" value="1"/>
</dbReference>
<protein>
    <recommendedName>
        <fullName evidence="3">Prephenate dehydrogenase</fullName>
        <ecNumber evidence="2">1.3.1.12</ecNumber>
    </recommendedName>
</protein>
<evidence type="ECO:0000313" key="11">
    <source>
        <dbReference type="EMBL" id="CAB4331884.1"/>
    </source>
</evidence>
<keyword evidence="5" id="KW-0560">Oxidoreductase</keyword>
<keyword evidence="6" id="KW-0520">NAD</keyword>
<dbReference type="GO" id="GO:0070403">
    <property type="term" value="F:NAD+ binding"/>
    <property type="evidence" value="ECO:0007669"/>
    <property type="project" value="InterPro"/>
</dbReference>
<dbReference type="InterPro" id="IPR046825">
    <property type="entry name" value="PDH_C"/>
</dbReference>
<dbReference type="PANTHER" id="PTHR21363">
    <property type="entry name" value="PREPHENATE DEHYDROGENASE"/>
    <property type="match status" value="1"/>
</dbReference>
<evidence type="ECO:0000256" key="4">
    <source>
        <dbReference type="ARBA" id="ARBA00022498"/>
    </source>
</evidence>